<accession>A0A8J5XLM9</accession>
<dbReference type="GO" id="GO:0046872">
    <property type="term" value="F:metal ion binding"/>
    <property type="evidence" value="ECO:0007669"/>
    <property type="project" value="UniProtKB-KW"/>
</dbReference>
<dbReference type="AlphaFoldDB" id="A0A8J5XLM9"/>
<name>A0A8J5XLM9_DIALT</name>
<comment type="caution">
    <text evidence="4">The sequence shown here is derived from an EMBL/GenBank/DDBJ whole genome shotgun (WGS) entry which is preliminary data.</text>
</comment>
<sequence length="343" mass="37495">MRALLLVTLLACARGRGKQVPRPATAIAPPAGPCRRLLTRDDFLPAAQAAALRRSFVSRFADPRAASSERFCWDNWHVGDQYNLVRTPAEQFFDEADYAALCEALTSFGQRELGCDTITPPWLSYYVDGCSQALHTDAWHGPFAFVLSLTDWDARAFTGGETMLMTPAVLDFWRAHEPGTAIEQASMFELVEPRFNRLTVFDPRVPHGVREVRGTRDPLKARLVLHGWFTPAQSVAIAGALGEEQVEPALNAALEPMYERLGSECARVFGTLNVFVHVEPSGAVGDVRVLADTLVVDRAELVGGANEDDLRAENVDAIVAALESACFPPSAGSTDVYVPFSFV</sequence>
<keyword evidence="5" id="KW-1185">Reference proteome</keyword>
<evidence type="ECO:0000313" key="5">
    <source>
        <dbReference type="Proteomes" id="UP000751190"/>
    </source>
</evidence>
<keyword evidence="1" id="KW-0560">Oxidoreductase</keyword>
<dbReference type="GO" id="GO:0016491">
    <property type="term" value="F:oxidoreductase activity"/>
    <property type="evidence" value="ECO:0007669"/>
    <property type="project" value="UniProtKB-KW"/>
</dbReference>
<protein>
    <recommendedName>
        <fullName evidence="3">Fe2OG dioxygenase domain-containing protein</fullName>
    </recommendedName>
</protein>
<feature type="signal peptide" evidence="2">
    <location>
        <begin position="1"/>
        <end position="17"/>
    </location>
</feature>
<dbReference type="InterPro" id="IPR005123">
    <property type="entry name" value="Oxoglu/Fe-dep_dioxygenase_dom"/>
</dbReference>
<feature type="domain" description="Fe2OG dioxygenase" evidence="3">
    <location>
        <begin position="117"/>
        <end position="231"/>
    </location>
</feature>
<evidence type="ECO:0000256" key="2">
    <source>
        <dbReference type="SAM" id="SignalP"/>
    </source>
</evidence>
<dbReference type="Gene3D" id="2.60.120.620">
    <property type="entry name" value="q2cbj1_9rhob like domain"/>
    <property type="match status" value="1"/>
</dbReference>
<evidence type="ECO:0000256" key="1">
    <source>
        <dbReference type="RuleBase" id="RU003682"/>
    </source>
</evidence>
<organism evidence="4 5">
    <name type="scientific">Diacronema lutheri</name>
    <name type="common">Unicellular marine alga</name>
    <name type="synonym">Monochrysis lutheri</name>
    <dbReference type="NCBI Taxonomy" id="2081491"/>
    <lineage>
        <taxon>Eukaryota</taxon>
        <taxon>Haptista</taxon>
        <taxon>Haptophyta</taxon>
        <taxon>Pavlovophyceae</taxon>
        <taxon>Pavlovales</taxon>
        <taxon>Pavlovaceae</taxon>
        <taxon>Diacronema</taxon>
    </lineage>
</organism>
<feature type="chain" id="PRO_5035209330" description="Fe2OG dioxygenase domain-containing protein" evidence="2">
    <location>
        <begin position="18"/>
        <end position="343"/>
    </location>
</feature>
<proteinExistence type="inferred from homology"/>
<keyword evidence="1" id="KW-0479">Metal-binding</keyword>
<evidence type="ECO:0000259" key="3">
    <source>
        <dbReference type="PROSITE" id="PS51471"/>
    </source>
</evidence>
<comment type="similarity">
    <text evidence="1">Belongs to the iron/ascorbate-dependent oxidoreductase family.</text>
</comment>
<evidence type="ECO:0000313" key="4">
    <source>
        <dbReference type="EMBL" id="KAG8466407.1"/>
    </source>
</evidence>
<keyword evidence="2" id="KW-0732">Signal</keyword>
<dbReference type="PROSITE" id="PS51471">
    <property type="entry name" value="FE2OG_OXY"/>
    <property type="match status" value="1"/>
</dbReference>
<dbReference type="EMBL" id="JAGTXO010000008">
    <property type="protein sequence ID" value="KAG8466407.1"/>
    <property type="molecule type" value="Genomic_DNA"/>
</dbReference>
<reference evidence="4" key="1">
    <citation type="submission" date="2021-05" db="EMBL/GenBank/DDBJ databases">
        <title>The genome of the haptophyte Pavlova lutheri (Diacronema luteri, Pavlovales) - a model for lipid biosynthesis in eukaryotic algae.</title>
        <authorList>
            <person name="Hulatt C.J."/>
            <person name="Posewitz M.C."/>
        </authorList>
    </citation>
    <scope>NUCLEOTIDE SEQUENCE</scope>
    <source>
        <strain evidence="4">NIVA-4/92</strain>
    </source>
</reference>
<dbReference type="OrthoDB" id="10263493at2759"/>
<gene>
    <name evidence="4" type="ORF">KFE25_002163</name>
</gene>
<keyword evidence="1" id="KW-0408">Iron</keyword>
<dbReference type="OMA" id="MTPVWLS"/>
<dbReference type="Proteomes" id="UP000751190">
    <property type="component" value="Unassembled WGS sequence"/>
</dbReference>